<reference evidence="4 5" key="1">
    <citation type="journal article" date="2013" name="Genome Announc.">
        <title>Draft Genome Sequence of Arthrobacter crystallopoietes Strain BAB-32, Revealing Genes for Bioremediation.</title>
        <authorList>
            <person name="Joshi M.N."/>
            <person name="Pandit A.S."/>
            <person name="Sharma A."/>
            <person name="Pandya R.V."/>
            <person name="Desai S.M."/>
            <person name="Saxena A.K."/>
            <person name="Bagatharia S.B."/>
        </authorList>
    </citation>
    <scope>NUCLEOTIDE SEQUENCE [LARGE SCALE GENOMIC DNA]</scope>
    <source>
        <strain evidence="4 5">BAB-32</strain>
    </source>
</reference>
<evidence type="ECO:0000313" key="4">
    <source>
        <dbReference type="EMBL" id="EMY32501.1"/>
    </source>
</evidence>
<dbReference type="EMBL" id="ANPE02000264">
    <property type="protein sequence ID" value="EMY32501.1"/>
    <property type="molecule type" value="Genomic_DNA"/>
</dbReference>
<proteinExistence type="predicted"/>
<dbReference type="GO" id="GO:0016747">
    <property type="term" value="F:acyltransferase activity, transferring groups other than amino-acyl groups"/>
    <property type="evidence" value="ECO:0007669"/>
    <property type="project" value="InterPro"/>
</dbReference>
<dbReference type="AlphaFoldDB" id="N1UQ34"/>
<keyword evidence="5" id="KW-1185">Reference proteome</keyword>
<dbReference type="Proteomes" id="UP000010729">
    <property type="component" value="Unassembled WGS sequence"/>
</dbReference>
<dbReference type="PANTHER" id="PTHR43877">
    <property type="entry name" value="AMINOALKYLPHOSPHONATE N-ACETYLTRANSFERASE-RELATED-RELATED"/>
    <property type="match status" value="1"/>
</dbReference>
<evidence type="ECO:0000259" key="3">
    <source>
        <dbReference type="PROSITE" id="PS51186"/>
    </source>
</evidence>
<keyword evidence="1 4" id="KW-0808">Transferase</keyword>
<dbReference type="Gene3D" id="3.40.630.30">
    <property type="match status" value="1"/>
</dbReference>
<accession>N1UQ34</accession>
<dbReference type="Pfam" id="PF00583">
    <property type="entry name" value="Acetyltransf_1"/>
    <property type="match status" value="1"/>
</dbReference>
<dbReference type="SUPFAM" id="SSF55729">
    <property type="entry name" value="Acyl-CoA N-acyltransferases (Nat)"/>
    <property type="match status" value="1"/>
</dbReference>
<feature type="domain" description="N-acetyltransferase" evidence="3">
    <location>
        <begin position="1"/>
        <end position="177"/>
    </location>
</feature>
<sequence>MVRPARAGEAAALAEVAAATFPLACPPAMTAEDIGDYVAEHLSEEHFAQYLADPARSLLVLEEGTGSGGRLTGYSMLIHTPPADPEVLAALTVRPSSMLSKFYVRPDAHGSGLAHRLLAATFDTAASTGARAVWLSVNDENLRAQKFYAKNGFRTVGRMDFPTARLVLRDFVLERIL</sequence>
<name>N1UQ34_9MICC</name>
<gene>
    <name evidence="4" type="ORF">D477_019843</name>
</gene>
<evidence type="ECO:0000256" key="2">
    <source>
        <dbReference type="ARBA" id="ARBA00023315"/>
    </source>
</evidence>
<protein>
    <submittedName>
        <fullName evidence="4">Putative acetyltransferase</fullName>
    </submittedName>
</protein>
<comment type="caution">
    <text evidence="4">The sequence shown here is derived from an EMBL/GenBank/DDBJ whole genome shotgun (WGS) entry which is preliminary data.</text>
</comment>
<keyword evidence="2" id="KW-0012">Acyltransferase</keyword>
<organism evidence="4 5">
    <name type="scientific">Arthrobacter crystallopoietes BAB-32</name>
    <dbReference type="NCBI Taxonomy" id="1246476"/>
    <lineage>
        <taxon>Bacteria</taxon>
        <taxon>Bacillati</taxon>
        <taxon>Actinomycetota</taxon>
        <taxon>Actinomycetes</taxon>
        <taxon>Micrococcales</taxon>
        <taxon>Micrococcaceae</taxon>
        <taxon>Crystallibacter</taxon>
    </lineage>
</organism>
<dbReference type="InterPro" id="IPR050832">
    <property type="entry name" value="Bact_Acetyltransf"/>
</dbReference>
<dbReference type="InterPro" id="IPR016181">
    <property type="entry name" value="Acyl_CoA_acyltransferase"/>
</dbReference>
<dbReference type="CDD" id="cd04301">
    <property type="entry name" value="NAT_SF"/>
    <property type="match status" value="1"/>
</dbReference>
<evidence type="ECO:0000313" key="5">
    <source>
        <dbReference type="Proteomes" id="UP000010729"/>
    </source>
</evidence>
<evidence type="ECO:0000256" key="1">
    <source>
        <dbReference type="ARBA" id="ARBA00022679"/>
    </source>
</evidence>
<dbReference type="PROSITE" id="PS51186">
    <property type="entry name" value="GNAT"/>
    <property type="match status" value="1"/>
</dbReference>
<dbReference type="InterPro" id="IPR000182">
    <property type="entry name" value="GNAT_dom"/>
</dbReference>